<feature type="domain" description="ChsH2 C-terminal OB-fold" evidence="2">
    <location>
        <begin position="63"/>
        <end position="128"/>
    </location>
</feature>
<sequence>MTVATDWLLSDSLGPVVSGDPLEPLYTGAARGALVLPFCAACSLPLDLEQHVCDGCGSHRIDWLETAPTGVVHSSTTMHRLEPGLVTATGPYPIVDIELAGGHRLIMTTVDPATRAPQIGDVVDIGFRNLAGTALPAAQPINSTDTARPINSTDTEAINDNH</sequence>
<evidence type="ECO:0000259" key="2">
    <source>
        <dbReference type="Pfam" id="PF01796"/>
    </source>
</evidence>
<dbReference type="Pfam" id="PF01796">
    <property type="entry name" value="OB_ChsH2_C"/>
    <property type="match status" value="1"/>
</dbReference>
<comment type="caution">
    <text evidence="3">The sequence shown here is derived from an EMBL/GenBank/DDBJ whole genome shotgun (WGS) entry which is preliminary data.</text>
</comment>
<proteinExistence type="predicted"/>
<dbReference type="InterPro" id="IPR002878">
    <property type="entry name" value="ChsH2_C"/>
</dbReference>
<gene>
    <name evidence="3" type="ORF">DFJ75_4452</name>
</gene>
<feature type="region of interest" description="Disordered" evidence="1">
    <location>
        <begin position="140"/>
        <end position="162"/>
    </location>
</feature>
<reference evidence="3 4" key="1">
    <citation type="submission" date="2018-10" db="EMBL/GenBank/DDBJ databases">
        <title>Sequencing the genomes of 1000 actinobacteria strains.</title>
        <authorList>
            <person name="Klenk H.-P."/>
        </authorList>
    </citation>
    <scope>NUCLEOTIDE SEQUENCE [LARGE SCALE GENOMIC DNA]</scope>
    <source>
        <strain evidence="3 4">DSM 44343</strain>
    </source>
</reference>
<accession>A0A495K8C4</accession>
<organism evidence="3 4">
    <name type="scientific">Williamsia marianensis</name>
    <dbReference type="NCBI Taxonomy" id="85044"/>
    <lineage>
        <taxon>Bacteria</taxon>
        <taxon>Bacillati</taxon>
        <taxon>Actinomycetota</taxon>
        <taxon>Actinomycetes</taxon>
        <taxon>Mycobacteriales</taxon>
        <taxon>Nocardiaceae</taxon>
        <taxon>Williamsia</taxon>
    </lineage>
</organism>
<name>A0A495K8C4_WILMA</name>
<evidence type="ECO:0000313" key="4">
    <source>
        <dbReference type="Proteomes" id="UP000274762"/>
    </source>
</evidence>
<dbReference type="EMBL" id="RBKV01000001">
    <property type="protein sequence ID" value="RKR97566.1"/>
    <property type="molecule type" value="Genomic_DNA"/>
</dbReference>
<dbReference type="SUPFAM" id="SSF50249">
    <property type="entry name" value="Nucleic acid-binding proteins"/>
    <property type="match status" value="1"/>
</dbReference>
<dbReference type="OrthoDB" id="4374555at2"/>
<dbReference type="Proteomes" id="UP000274762">
    <property type="component" value="Unassembled WGS sequence"/>
</dbReference>
<evidence type="ECO:0000313" key="3">
    <source>
        <dbReference type="EMBL" id="RKR97566.1"/>
    </source>
</evidence>
<dbReference type="AlphaFoldDB" id="A0A495K8C4"/>
<protein>
    <submittedName>
        <fullName evidence="3">Putative OB-fold protein</fullName>
    </submittedName>
</protein>
<dbReference type="InterPro" id="IPR012340">
    <property type="entry name" value="NA-bd_OB-fold"/>
</dbReference>
<dbReference type="RefSeq" id="WP_062794847.1">
    <property type="nucleotide sequence ID" value="NZ_CBCRXS010000007.1"/>
</dbReference>
<evidence type="ECO:0000256" key="1">
    <source>
        <dbReference type="SAM" id="MobiDB-lite"/>
    </source>
</evidence>